<evidence type="ECO:0000313" key="2">
    <source>
        <dbReference type="Proteomes" id="UP001422759"/>
    </source>
</evidence>
<dbReference type="Proteomes" id="UP001422759">
    <property type="component" value="Unassembled WGS sequence"/>
</dbReference>
<sequence length="121" mass="12648">MDVRVAVVPDSDEDAGEVAEWASRLLVELSGLDDASIDVDAGGDAPAGSKGLGSAAGALLARLVSFDVLRAMLTAVHEWATRAGRTVELSIDGDVLKLTGASREQQERVIQAWLARHAPDA</sequence>
<reference evidence="1 2" key="1">
    <citation type="journal article" date="2019" name="Int. J. Syst. Evol. Microbiol.">
        <title>The Global Catalogue of Microorganisms (GCM) 10K type strain sequencing project: providing services to taxonomists for standard genome sequencing and annotation.</title>
        <authorList>
            <consortium name="The Broad Institute Genomics Platform"/>
            <consortium name="The Broad Institute Genome Sequencing Center for Infectious Disease"/>
            <person name="Wu L."/>
            <person name="Ma J."/>
        </authorList>
    </citation>
    <scope>NUCLEOTIDE SEQUENCE [LARGE SCALE GENOMIC DNA]</scope>
    <source>
        <strain evidence="1 2">JCM 14560</strain>
    </source>
</reference>
<protein>
    <submittedName>
        <fullName evidence="1">Uncharacterized protein</fullName>
    </submittedName>
</protein>
<evidence type="ECO:0000313" key="1">
    <source>
        <dbReference type="EMBL" id="GAA2137379.1"/>
    </source>
</evidence>
<comment type="caution">
    <text evidence="1">The sequence shown here is derived from an EMBL/GenBank/DDBJ whole genome shotgun (WGS) entry which is preliminary data.</text>
</comment>
<name>A0ABN2Z6F2_9ACTN</name>
<accession>A0ABN2Z6F2</accession>
<gene>
    <name evidence="1" type="ORF">GCM10009760_17820</name>
</gene>
<dbReference type="RefSeq" id="WP_344462604.1">
    <property type="nucleotide sequence ID" value="NZ_BAAANT010000007.1"/>
</dbReference>
<keyword evidence="2" id="KW-1185">Reference proteome</keyword>
<organism evidence="1 2">
    <name type="scientific">Kitasatospora kazusensis</name>
    <dbReference type="NCBI Taxonomy" id="407974"/>
    <lineage>
        <taxon>Bacteria</taxon>
        <taxon>Bacillati</taxon>
        <taxon>Actinomycetota</taxon>
        <taxon>Actinomycetes</taxon>
        <taxon>Kitasatosporales</taxon>
        <taxon>Streptomycetaceae</taxon>
        <taxon>Kitasatospora</taxon>
    </lineage>
</organism>
<proteinExistence type="predicted"/>
<dbReference type="EMBL" id="BAAANT010000007">
    <property type="protein sequence ID" value="GAA2137379.1"/>
    <property type="molecule type" value="Genomic_DNA"/>
</dbReference>